<evidence type="ECO:0000256" key="1">
    <source>
        <dbReference type="SAM" id="MobiDB-lite"/>
    </source>
</evidence>
<dbReference type="EMBL" id="CYRY02002689">
    <property type="protein sequence ID" value="VCW67425.1"/>
    <property type="molecule type" value="Genomic_DNA"/>
</dbReference>
<evidence type="ECO:0000313" key="3">
    <source>
        <dbReference type="Proteomes" id="UP000269945"/>
    </source>
</evidence>
<organism evidence="2 3">
    <name type="scientific">Gulo gulo</name>
    <name type="common">Wolverine</name>
    <name type="synonym">Gluton</name>
    <dbReference type="NCBI Taxonomy" id="48420"/>
    <lineage>
        <taxon>Eukaryota</taxon>
        <taxon>Metazoa</taxon>
        <taxon>Chordata</taxon>
        <taxon>Craniata</taxon>
        <taxon>Vertebrata</taxon>
        <taxon>Euteleostomi</taxon>
        <taxon>Mammalia</taxon>
        <taxon>Eutheria</taxon>
        <taxon>Laurasiatheria</taxon>
        <taxon>Carnivora</taxon>
        <taxon>Caniformia</taxon>
        <taxon>Musteloidea</taxon>
        <taxon>Mustelidae</taxon>
        <taxon>Guloninae</taxon>
        <taxon>Gulo</taxon>
    </lineage>
</organism>
<feature type="compositionally biased region" description="Polar residues" evidence="1">
    <location>
        <begin position="70"/>
        <end position="81"/>
    </location>
</feature>
<comment type="caution">
    <text evidence="2">The sequence shown here is derived from an EMBL/GenBank/DDBJ whole genome shotgun (WGS) entry which is preliminary data.</text>
</comment>
<gene>
    <name evidence="2" type="ORF">BN2614_LOCUS1</name>
</gene>
<dbReference type="Proteomes" id="UP000269945">
    <property type="component" value="Unassembled WGS sequence"/>
</dbReference>
<dbReference type="AlphaFoldDB" id="A0A9X9PUV0"/>
<proteinExistence type="predicted"/>
<feature type="non-terminal residue" evidence="2">
    <location>
        <position position="1"/>
    </location>
</feature>
<keyword evidence="3" id="KW-1185">Reference proteome</keyword>
<name>A0A9X9PUV0_GULGU</name>
<accession>A0A9X9PUV0</accession>
<protein>
    <submittedName>
        <fullName evidence="2">Uncharacterized protein</fullName>
    </submittedName>
</protein>
<feature type="region of interest" description="Disordered" evidence="1">
    <location>
        <begin position="70"/>
        <end position="96"/>
    </location>
</feature>
<reference evidence="2 3" key="1">
    <citation type="submission" date="2018-10" db="EMBL/GenBank/DDBJ databases">
        <authorList>
            <person name="Ekblom R."/>
            <person name="Jareborg N."/>
        </authorList>
    </citation>
    <scope>NUCLEOTIDE SEQUENCE [LARGE SCALE GENOMIC DNA]</scope>
    <source>
        <tissue evidence="2">Muscle</tissue>
    </source>
</reference>
<sequence>VLLGLPLPSAPASPSQPKAGPHLLSLFHFLPGLGARERMAAGPLALFCPLVDLDSLTRGCLENSKACGSQSVVSRPSTSPGNLLEGKGSNSVRLPPGGSTGPLGLTTADCYRSHLLPCRSPLGAWQLLLDRTVR</sequence>
<evidence type="ECO:0000313" key="2">
    <source>
        <dbReference type="EMBL" id="VCW67425.1"/>
    </source>
</evidence>